<dbReference type="Proteomes" id="UP000005868">
    <property type="component" value="Chromosome"/>
</dbReference>
<dbReference type="InterPro" id="IPR003207">
    <property type="entry name" value="Ppandiol/glycerol_DeHydtase_su"/>
</dbReference>
<dbReference type="AlphaFoldDB" id="G7V6B3"/>
<protein>
    <submittedName>
        <fullName evidence="2">Dehydratase small subunit</fullName>
    </submittedName>
</protein>
<keyword evidence="3" id="KW-1185">Reference proteome</keyword>
<organism evidence="2 3">
    <name type="scientific">Thermovirga lienii (strain ATCC BAA-1197 / DSM 17291 / Cas60314)</name>
    <dbReference type="NCBI Taxonomy" id="580340"/>
    <lineage>
        <taxon>Bacteria</taxon>
        <taxon>Thermotogati</taxon>
        <taxon>Synergistota</taxon>
        <taxon>Synergistia</taxon>
        <taxon>Synergistales</taxon>
        <taxon>Thermovirgaceae</taxon>
        <taxon>Thermovirga</taxon>
    </lineage>
</organism>
<accession>G7V6B3</accession>
<sequence length="176" mass="19650">MAMELNEQLIAELVRKTLKEVMGSANAPTDATPTGEKSKNNLKVEDYPLASKRPELLKTPTGKAIEDVNLDNLLSGKVGFEDLRITPEALEYQAQIAEAAGKEQVAMNLRRSAELIKVPDKRLLEIYNALRPRRSTKQELLDIADELESKYNAVVNARMVREAADVYERRGLLKSA</sequence>
<dbReference type="NCBIfam" id="NF011972">
    <property type="entry name" value="PRK15443.1-3"/>
    <property type="match status" value="1"/>
</dbReference>
<dbReference type="HOGENOM" id="CLU_120853_0_0_0"/>
<dbReference type="STRING" id="580340.Tlie_0198"/>
<evidence type="ECO:0000313" key="3">
    <source>
        <dbReference type="Proteomes" id="UP000005868"/>
    </source>
</evidence>
<dbReference type="Gene3D" id="1.10.1510.20">
    <property type="entry name" value="Propanediol/glycerol dehydratase, small subunit"/>
    <property type="match status" value="1"/>
</dbReference>
<dbReference type="Pfam" id="PF02287">
    <property type="entry name" value="Dehydratase_SU"/>
    <property type="match status" value="1"/>
</dbReference>
<reference evidence="3" key="1">
    <citation type="submission" date="2011-10" db="EMBL/GenBank/DDBJ databases">
        <title>The complete genome of chromosome of Thermovirga lienii DSM 17291.</title>
        <authorList>
            <consortium name="US DOE Joint Genome Institute (JGI-PGF)"/>
            <person name="Lucas S."/>
            <person name="Copeland A."/>
            <person name="Lapidus A."/>
            <person name="Glavina del Rio T."/>
            <person name="Dalin E."/>
            <person name="Tice H."/>
            <person name="Bruce D."/>
            <person name="Goodwin L."/>
            <person name="Pitluck S."/>
            <person name="Peters L."/>
            <person name="Mikhailova N."/>
            <person name="Saunders E."/>
            <person name="Kyrpides N."/>
            <person name="Mavromatis K."/>
            <person name="Ivanova N."/>
            <person name="Last F.I."/>
            <person name="Brettin T."/>
            <person name="Detter J.C."/>
            <person name="Han C."/>
            <person name="Larimer F."/>
            <person name="Land M."/>
            <person name="Hauser L."/>
            <person name="Markowitz V."/>
            <person name="Cheng J.-F."/>
            <person name="Hugenholtz P."/>
            <person name="Woyke T."/>
            <person name="Wu D."/>
            <person name="Spring S."/>
            <person name="Schroeder M."/>
            <person name="Brambilla E.-M."/>
            <person name="Klenk H.-P."/>
            <person name="Eisen J.A."/>
        </authorList>
    </citation>
    <scope>NUCLEOTIDE SEQUENCE [LARGE SCALE GENOMIC DNA]</scope>
    <source>
        <strain evidence="3">ATCC BAA-1197 / DSM 17291 / Cas60314</strain>
    </source>
</reference>
<dbReference type="InterPro" id="IPR036091">
    <property type="entry name" value="Prodiol/glycerol_DeHase__sf_su"/>
</dbReference>
<gene>
    <name evidence="2" type="ordered locus">Tlie_0198</name>
</gene>
<evidence type="ECO:0000256" key="1">
    <source>
        <dbReference type="SAM" id="MobiDB-lite"/>
    </source>
</evidence>
<proteinExistence type="predicted"/>
<dbReference type="KEGG" id="tli:Tlie_0198"/>
<dbReference type="eggNOG" id="COG4910">
    <property type="taxonomic scope" value="Bacteria"/>
</dbReference>
<dbReference type="SUPFAM" id="SSF47148">
    <property type="entry name" value="Diol dehydratase, gamma subunit"/>
    <property type="match status" value="1"/>
</dbReference>
<feature type="region of interest" description="Disordered" evidence="1">
    <location>
        <begin position="24"/>
        <end position="43"/>
    </location>
</feature>
<evidence type="ECO:0000313" key="2">
    <source>
        <dbReference type="EMBL" id="AER65942.1"/>
    </source>
</evidence>
<dbReference type="PIRSF" id="PIRSF018505">
    <property type="entry name" value="Prpndl_dhdrts_sm"/>
    <property type="match status" value="1"/>
</dbReference>
<dbReference type="EMBL" id="CP003096">
    <property type="protein sequence ID" value="AER65942.1"/>
    <property type="molecule type" value="Genomic_DNA"/>
</dbReference>
<reference evidence="2 3" key="2">
    <citation type="journal article" date="2012" name="Stand. Genomic Sci.">
        <title>Genome sequence of the moderately thermophilic, amino-acid-degrading and sulfur-reducing bacterium Thermovirga lienii type strain (Cas60314(T)).</title>
        <authorList>
            <person name="Goker M."/>
            <person name="Saunders E."/>
            <person name="Lapidus A."/>
            <person name="Nolan M."/>
            <person name="Lucas S."/>
            <person name="Hammon N."/>
            <person name="Deshpande S."/>
            <person name="Cheng J.F."/>
            <person name="Han C."/>
            <person name="Tapia R."/>
            <person name="Goodwin L.A."/>
            <person name="Pitluck S."/>
            <person name="Liolios K."/>
            <person name="Mavromatis K."/>
            <person name="Pagani I."/>
            <person name="Ivanova N."/>
            <person name="Mikhailova N."/>
            <person name="Pati A."/>
            <person name="Chen A."/>
            <person name="Palaniappan K."/>
            <person name="Land M."/>
            <person name="Chang Y.J."/>
            <person name="Jeffries C.D."/>
            <person name="Brambilla E.M."/>
            <person name="Rohde M."/>
            <person name="Spring S."/>
            <person name="Detter J.C."/>
            <person name="Woyke T."/>
            <person name="Bristow J."/>
            <person name="Eisen J.A."/>
            <person name="Markowitz V."/>
            <person name="Hugenholtz P."/>
            <person name="Kyrpides N.C."/>
            <person name="Klenk H.P."/>
        </authorList>
    </citation>
    <scope>NUCLEOTIDE SEQUENCE [LARGE SCALE GENOMIC DNA]</scope>
    <source>
        <strain evidence="3">ATCC BAA-1197 / DSM 17291 / Cas60314</strain>
    </source>
</reference>
<name>G7V6B3_THELD</name>